<evidence type="ECO:0000259" key="10">
    <source>
        <dbReference type="Pfam" id="PF00673"/>
    </source>
</evidence>
<evidence type="ECO:0000256" key="6">
    <source>
        <dbReference type="ARBA" id="ARBA00023274"/>
    </source>
</evidence>
<evidence type="ECO:0000256" key="8">
    <source>
        <dbReference type="RuleBase" id="RU003930"/>
    </source>
</evidence>
<dbReference type="AlphaFoldDB" id="A0A2R7Y7W3"/>
<dbReference type="GO" id="GO:0019843">
    <property type="term" value="F:rRNA binding"/>
    <property type="evidence" value="ECO:0007669"/>
    <property type="project" value="UniProtKB-UniRule"/>
</dbReference>
<dbReference type="SUPFAM" id="SSF55282">
    <property type="entry name" value="RL5-like"/>
    <property type="match status" value="1"/>
</dbReference>
<dbReference type="InterPro" id="IPR031309">
    <property type="entry name" value="Ribosomal_uL5_C"/>
</dbReference>
<evidence type="ECO:0000256" key="5">
    <source>
        <dbReference type="ARBA" id="ARBA00022980"/>
    </source>
</evidence>
<dbReference type="InterPro" id="IPR031310">
    <property type="entry name" value="Ribosomal_uL5_N"/>
</dbReference>
<gene>
    <name evidence="7" type="primary">rpl5</name>
    <name evidence="11" type="ORF">B7O98_03020</name>
</gene>
<dbReference type="HAMAP" id="MF_01333_A">
    <property type="entry name" value="Ribosomal_uL5_A"/>
    <property type="match status" value="1"/>
</dbReference>
<dbReference type="InterPro" id="IPR002132">
    <property type="entry name" value="Ribosomal_uL5"/>
</dbReference>
<dbReference type="GO" id="GO:0006412">
    <property type="term" value="P:translation"/>
    <property type="evidence" value="ECO:0007669"/>
    <property type="project" value="UniProtKB-UniRule"/>
</dbReference>
<evidence type="ECO:0000256" key="3">
    <source>
        <dbReference type="ARBA" id="ARBA00022730"/>
    </source>
</evidence>
<evidence type="ECO:0000256" key="1">
    <source>
        <dbReference type="ARBA" id="ARBA00008553"/>
    </source>
</evidence>
<evidence type="ECO:0000256" key="4">
    <source>
        <dbReference type="ARBA" id="ARBA00022884"/>
    </source>
</evidence>
<protein>
    <recommendedName>
        <fullName evidence="7">Large ribosomal subunit protein uL5</fullName>
    </recommendedName>
</protein>
<dbReference type="NCBIfam" id="NF003258">
    <property type="entry name" value="PRK04219.1"/>
    <property type="match status" value="1"/>
</dbReference>
<proteinExistence type="inferred from homology"/>
<dbReference type="PANTHER" id="PTHR11994">
    <property type="entry name" value="60S RIBOSOMAL PROTEIN L11-RELATED"/>
    <property type="match status" value="1"/>
</dbReference>
<dbReference type="GO" id="GO:0000049">
    <property type="term" value="F:tRNA binding"/>
    <property type="evidence" value="ECO:0007669"/>
    <property type="project" value="UniProtKB-UniRule"/>
</dbReference>
<dbReference type="GO" id="GO:1990904">
    <property type="term" value="C:ribonucleoprotein complex"/>
    <property type="evidence" value="ECO:0007669"/>
    <property type="project" value="UniProtKB-KW"/>
</dbReference>
<keyword evidence="6 7" id="KW-0687">Ribonucleoprotein</keyword>
<dbReference type="InterPro" id="IPR022804">
    <property type="entry name" value="Ribosomal_uL5_arc"/>
</dbReference>
<dbReference type="GO" id="GO:0003735">
    <property type="term" value="F:structural constituent of ribosome"/>
    <property type="evidence" value="ECO:0007669"/>
    <property type="project" value="InterPro"/>
</dbReference>
<keyword evidence="2 7" id="KW-0820">tRNA-binding</keyword>
<dbReference type="EMBL" id="NBVN01000002">
    <property type="protein sequence ID" value="PUA33409.1"/>
    <property type="molecule type" value="Genomic_DNA"/>
</dbReference>
<dbReference type="GO" id="GO:0005840">
    <property type="term" value="C:ribosome"/>
    <property type="evidence" value="ECO:0007669"/>
    <property type="project" value="UniProtKB-KW"/>
</dbReference>
<comment type="caution">
    <text evidence="11">The sequence shown here is derived from an EMBL/GenBank/DDBJ whole genome shotgun (WGS) entry which is preliminary data.</text>
</comment>
<evidence type="ECO:0000313" key="12">
    <source>
        <dbReference type="Proteomes" id="UP000244093"/>
    </source>
</evidence>
<organism evidence="11 12">
    <name type="scientific">Zestosphaera tikiterensis</name>
    <dbReference type="NCBI Taxonomy" id="1973259"/>
    <lineage>
        <taxon>Archaea</taxon>
        <taxon>Thermoproteota</taxon>
        <taxon>Thermoprotei</taxon>
        <taxon>Desulfurococcales</taxon>
        <taxon>Desulfurococcaceae</taxon>
        <taxon>Zestosphaera</taxon>
    </lineage>
</organism>
<comment type="similarity">
    <text evidence="1 7 8">Belongs to the universal ribosomal protein uL5 family.</text>
</comment>
<dbReference type="PIRSF" id="PIRSF002161">
    <property type="entry name" value="Ribosomal_L5"/>
    <property type="match status" value="1"/>
</dbReference>
<keyword evidence="3 7" id="KW-0699">rRNA-binding</keyword>
<evidence type="ECO:0000256" key="7">
    <source>
        <dbReference type="HAMAP-Rule" id="MF_01333"/>
    </source>
</evidence>
<feature type="domain" description="Large ribosomal subunit protein uL5 N-terminal" evidence="9">
    <location>
        <begin position="24"/>
        <end position="77"/>
    </location>
</feature>
<evidence type="ECO:0000259" key="9">
    <source>
        <dbReference type="Pfam" id="PF00281"/>
    </source>
</evidence>
<dbReference type="FunFam" id="3.30.1440.10:FF:000002">
    <property type="entry name" value="60S ribosomal protein L11"/>
    <property type="match status" value="1"/>
</dbReference>
<keyword evidence="4 7" id="KW-0694">RNA-binding</keyword>
<comment type="function">
    <text evidence="7">This is 1 of the proteins that bind and probably mediate the attachment of the 5S RNA into the large ribosomal subunit, where it forms part of the central protuberance. In the 70S ribosome it contacts protein S13 of the 30S subunit (bridge B1b), connecting the 2 subunits; this bridge is implicated in subunit movement. May contact the P site tRNA; the 5S rRNA and some of its associated proteins might help stabilize positioning of ribosome-bound tRNAs.</text>
</comment>
<reference evidence="11 12" key="1">
    <citation type="journal article" date="2018" name="Syst. Appl. Microbiol.">
        <title>A new symbiotic nanoarchaeote (Candidatus Nanoclepta minutus) and its host (Zestosphaera tikiterensis gen. nov., sp. nov.) from a New Zealand hot spring.</title>
        <authorList>
            <person name="St John E."/>
            <person name="Liu Y."/>
            <person name="Podar M."/>
            <person name="Stott M.B."/>
            <person name="Meneghin J."/>
            <person name="Chen Z."/>
            <person name="Lagutin K."/>
            <person name="Mitchell K."/>
            <person name="Reysenbach A.L."/>
        </authorList>
    </citation>
    <scope>NUCLEOTIDE SEQUENCE [LARGE SCALE GENOMIC DNA]</scope>
    <source>
        <strain evidence="11">NZ3</strain>
    </source>
</reference>
<dbReference type="InterPro" id="IPR057266">
    <property type="entry name" value="Ribosomal_uL5_euk/arc-type"/>
</dbReference>
<keyword evidence="5 7" id="KW-0689">Ribosomal protein</keyword>
<dbReference type="Pfam" id="PF00673">
    <property type="entry name" value="Ribosomal_L5_C"/>
    <property type="match status" value="1"/>
</dbReference>
<dbReference type="InterPro" id="IPR022803">
    <property type="entry name" value="Ribosomal_uL5_dom_sf"/>
</dbReference>
<dbReference type="Gene3D" id="3.30.1440.10">
    <property type="match status" value="1"/>
</dbReference>
<name>A0A2R7Y7W3_9CREN</name>
<dbReference type="Proteomes" id="UP000244093">
    <property type="component" value="Unassembled WGS sequence"/>
</dbReference>
<dbReference type="Pfam" id="PF00281">
    <property type="entry name" value="Ribosomal_L5"/>
    <property type="match status" value="1"/>
</dbReference>
<feature type="domain" description="Large ribosomal subunit protein uL5 C-terminal" evidence="10">
    <location>
        <begin position="81"/>
        <end position="161"/>
    </location>
</feature>
<evidence type="ECO:0000313" key="11">
    <source>
        <dbReference type="EMBL" id="PUA33409.1"/>
    </source>
</evidence>
<sequence length="190" mass="21241">MSAVAKLKITDAVVDEVLKRWSSNPMLKPRLAKVTVNIGVGESGERLKKAAKVLQMLTGQEPSERKAKKTIKEFGVRKGEPIAVAVTLRGSKALEFLNKVLDALGRRVKASSFDGFGNVTIGIKEHIMLPGVKYDPELGIFGMDVCVTLERPGYRVMRRRVKKSRIPRRHRVSKVEAMVFFIKELNTRVV</sequence>
<evidence type="ECO:0000256" key="2">
    <source>
        <dbReference type="ARBA" id="ARBA00022555"/>
    </source>
</evidence>
<comment type="subunit">
    <text evidence="7">Part of the 50S ribosomal subunit; contacts the 5S rRNA and probably tRNA. Forms a bridge to the 30S subunit in the 70S ribosome.</text>
</comment>
<accession>A0A2R7Y7W3</accession>